<dbReference type="InterPro" id="IPR008397">
    <property type="entry name" value="Alginate_lyase_dom"/>
</dbReference>
<dbReference type="Gene3D" id="1.50.10.100">
    <property type="entry name" value="Chondroitin AC/alginate lyase"/>
    <property type="match status" value="2"/>
</dbReference>
<feature type="compositionally biased region" description="Pro residues" evidence="3">
    <location>
        <begin position="229"/>
        <end position="238"/>
    </location>
</feature>
<dbReference type="AlphaFoldDB" id="A0A4S4N4R4"/>
<organism evidence="6 7">
    <name type="scientific">Antrodiella citrinella</name>
    <dbReference type="NCBI Taxonomy" id="2447956"/>
    <lineage>
        <taxon>Eukaryota</taxon>
        <taxon>Fungi</taxon>
        <taxon>Dikarya</taxon>
        <taxon>Basidiomycota</taxon>
        <taxon>Agaricomycotina</taxon>
        <taxon>Agaricomycetes</taxon>
        <taxon>Polyporales</taxon>
        <taxon>Steccherinaceae</taxon>
        <taxon>Antrodiella</taxon>
    </lineage>
</organism>
<dbReference type="OrthoDB" id="63533at2759"/>
<comment type="caution">
    <text evidence="6">The sequence shown here is derived from an EMBL/GenBank/DDBJ whole genome shotgun (WGS) entry which is preliminary data.</text>
</comment>
<dbReference type="GO" id="GO:0016829">
    <property type="term" value="F:lyase activity"/>
    <property type="evidence" value="ECO:0007669"/>
    <property type="project" value="UniProtKB-KW"/>
</dbReference>
<keyword evidence="7" id="KW-1185">Reference proteome</keyword>
<dbReference type="Proteomes" id="UP000308730">
    <property type="component" value="Unassembled WGS sequence"/>
</dbReference>
<feature type="compositionally biased region" description="Basic and acidic residues" evidence="3">
    <location>
        <begin position="257"/>
        <end position="266"/>
    </location>
</feature>
<dbReference type="InterPro" id="IPR008929">
    <property type="entry name" value="Chondroitin_lyas"/>
</dbReference>
<feature type="region of interest" description="Disordered" evidence="3">
    <location>
        <begin position="223"/>
        <end position="276"/>
    </location>
</feature>
<name>A0A4S4N4R4_9APHY</name>
<dbReference type="EMBL" id="SGPM01000001">
    <property type="protein sequence ID" value="THH34046.1"/>
    <property type="molecule type" value="Genomic_DNA"/>
</dbReference>
<feature type="compositionally biased region" description="Acidic residues" evidence="3">
    <location>
        <begin position="112"/>
        <end position="133"/>
    </location>
</feature>
<feature type="signal peptide" evidence="4">
    <location>
        <begin position="1"/>
        <end position="21"/>
    </location>
</feature>
<evidence type="ECO:0000313" key="6">
    <source>
        <dbReference type="EMBL" id="THH34046.1"/>
    </source>
</evidence>
<reference evidence="6 7" key="1">
    <citation type="submission" date="2019-02" db="EMBL/GenBank/DDBJ databases">
        <title>Genome sequencing of the rare red list fungi Antrodiella citrinella (Flaviporus citrinellus).</title>
        <authorList>
            <person name="Buettner E."/>
            <person name="Kellner H."/>
        </authorList>
    </citation>
    <scope>NUCLEOTIDE SEQUENCE [LARGE SCALE GENOMIC DNA]</scope>
    <source>
        <strain evidence="6 7">DSM 108506</strain>
    </source>
</reference>
<sequence>MFSHALTAVLILREAANLGLAADPNDWVNINYVLKQTGNSALTETSSARQTIGRKADSTAKDGPFIITASKVKPPSGDIHDYLSWAPYHWPNCDWCSKGSNHFTNPNSTDDTLPDDGDDVPADGDPYDDGDAYDESADPDALFYLEAYNGTLWLTDFYASTLSKRMFKKSSMNIAPIHHRMQGTGRELSRPDATIQKRDADEAANAVPDNLPQLPTPILTSIPGVTAPPTLPTAPPNPLAGTTTHKGVAATQAPAEAHAKTSHDGKAACTPSPTKSLAPSATWTTCPYVVKDGQVNSDVRTLPGPALLQDMPESVLFNVLTYATTKSQVHSQTAAKFIEAFFMTPATMMHPNLNFGQLVRGPGKDHQVGTFTGVLDFRALVKIVNAVQILKASKSSDWTSAREQGLMSWMKTYITWLQTSSIGKETAGKANNHLTFYINQLAAAQMYVGDTKGASSTLSSYFKQQFLDQIAASGEQPFEAVRTRPYHYRAFNLEAMITNAKLGDQLGMNFWTAKSKYGATIQTALDYAIAQKPGKEDVDDIIPHVASIAAAYGDATGKYTSFLSSKDSSYKSEAWYFNDQTAALPNSPAAGKSKRSMFYAGWPTAMQLDSEGNKTISVPDIPFECPQVFNNSATTQLEDGLFVTCNEIKPMFEIPVDPDIISGEEYYGL</sequence>
<feature type="domain" description="Alginate lyase" evidence="5">
    <location>
        <begin position="260"/>
        <end position="531"/>
    </location>
</feature>
<gene>
    <name evidence="6" type="ORF">EUX98_g7</name>
</gene>
<keyword evidence="1 4" id="KW-0732">Signal</keyword>
<evidence type="ECO:0000256" key="3">
    <source>
        <dbReference type="SAM" id="MobiDB-lite"/>
    </source>
</evidence>
<evidence type="ECO:0000256" key="1">
    <source>
        <dbReference type="ARBA" id="ARBA00022729"/>
    </source>
</evidence>
<feature type="region of interest" description="Disordered" evidence="3">
    <location>
        <begin position="106"/>
        <end position="133"/>
    </location>
</feature>
<proteinExistence type="predicted"/>
<evidence type="ECO:0000256" key="4">
    <source>
        <dbReference type="SAM" id="SignalP"/>
    </source>
</evidence>
<keyword evidence="2" id="KW-0456">Lyase</keyword>
<dbReference type="GO" id="GO:0042597">
    <property type="term" value="C:periplasmic space"/>
    <property type="evidence" value="ECO:0007669"/>
    <property type="project" value="InterPro"/>
</dbReference>
<feature type="chain" id="PRO_5020370946" description="Alginate lyase domain-containing protein" evidence="4">
    <location>
        <begin position="22"/>
        <end position="669"/>
    </location>
</feature>
<accession>A0A4S4N4R4</accession>
<evidence type="ECO:0000256" key="2">
    <source>
        <dbReference type="ARBA" id="ARBA00023239"/>
    </source>
</evidence>
<evidence type="ECO:0000259" key="5">
    <source>
        <dbReference type="Pfam" id="PF05426"/>
    </source>
</evidence>
<dbReference type="SUPFAM" id="SSF48230">
    <property type="entry name" value="Chondroitin AC/alginate lyase"/>
    <property type="match status" value="1"/>
</dbReference>
<evidence type="ECO:0000313" key="7">
    <source>
        <dbReference type="Proteomes" id="UP000308730"/>
    </source>
</evidence>
<dbReference type="Pfam" id="PF05426">
    <property type="entry name" value="Alginate_lyase"/>
    <property type="match status" value="1"/>
</dbReference>
<protein>
    <recommendedName>
        <fullName evidence="5">Alginate lyase domain-containing protein</fullName>
    </recommendedName>
</protein>